<sequence length="136" mass="15457">MKVTFSWRKLYRDIGTVIIAVSRAIASGHNTKDTLLNALPQFSENRIALALGALFTSDMLENHLGTLTVHRDMNIVFELLKGEYILPMLYSDIIQSEDDRRLKPEIGRCMIYKFGCKNPSGVELLIQISIQDNKNE</sequence>
<name>A0A3P2A8R5_9NEIS</name>
<keyword evidence="2" id="KW-1185">Reference proteome</keyword>
<dbReference type="EMBL" id="RQYC01000001">
    <property type="protein sequence ID" value="RRD91761.1"/>
    <property type="molecule type" value="Genomic_DNA"/>
</dbReference>
<protein>
    <submittedName>
        <fullName evidence="1">Uncharacterized protein</fullName>
    </submittedName>
</protein>
<dbReference type="AlphaFoldDB" id="A0A3P2A8R5"/>
<evidence type="ECO:0000313" key="1">
    <source>
        <dbReference type="EMBL" id="RRD91761.1"/>
    </source>
</evidence>
<gene>
    <name evidence="1" type="ORF">EII21_01020</name>
</gene>
<reference evidence="1 2" key="1">
    <citation type="submission" date="2018-11" db="EMBL/GenBank/DDBJ databases">
        <title>Genomes From Bacteria Associated with the Canine Oral Cavity: a Test Case for Automated Genome-Based Taxonomic Assignment.</title>
        <authorList>
            <person name="Coil D.A."/>
            <person name="Jospin G."/>
            <person name="Darling A.E."/>
            <person name="Wallis C."/>
            <person name="Davis I.J."/>
            <person name="Harris S."/>
            <person name="Eisen J.A."/>
            <person name="Holcombe L.J."/>
            <person name="O'Flynn C."/>
        </authorList>
    </citation>
    <scope>NUCLEOTIDE SEQUENCE [LARGE SCALE GENOMIC DNA]</scope>
    <source>
        <strain evidence="1 2">COT-280</strain>
    </source>
</reference>
<proteinExistence type="predicted"/>
<comment type="caution">
    <text evidence="1">The sequence shown here is derived from an EMBL/GenBank/DDBJ whole genome shotgun (WGS) entry which is preliminary data.</text>
</comment>
<accession>A0A3P2A8R5</accession>
<organism evidence="1 2">
    <name type="scientific">Conchiformibius steedae</name>
    <dbReference type="NCBI Taxonomy" id="153493"/>
    <lineage>
        <taxon>Bacteria</taxon>
        <taxon>Pseudomonadati</taxon>
        <taxon>Pseudomonadota</taxon>
        <taxon>Betaproteobacteria</taxon>
        <taxon>Neisseriales</taxon>
        <taxon>Neisseriaceae</taxon>
        <taxon>Conchiformibius</taxon>
    </lineage>
</organism>
<evidence type="ECO:0000313" key="2">
    <source>
        <dbReference type="Proteomes" id="UP000269923"/>
    </source>
</evidence>
<dbReference type="OrthoDB" id="7063391at2"/>
<dbReference type="Proteomes" id="UP000269923">
    <property type="component" value="Unassembled WGS sequence"/>
</dbReference>